<dbReference type="InterPro" id="IPR007009">
    <property type="entry name" value="Shq1_C"/>
</dbReference>
<name>A0A2P6NIA8_9EUKA</name>
<dbReference type="GO" id="GO:0000493">
    <property type="term" value="P:box H/ACA snoRNP assembly"/>
    <property type="evidence" value="ECO:0007669"/>
    <property type="project" value="InterPro"/>
</dbReference>
<dbReference type="InterPro" id="IPR007052">
    <property type="entry name" value="CS_dom"/>
</dbReference>
<dbReference type="PANTHER" id="PTHR12967:SF0">
    <property type="entry name" value="PROTEIN SHQ1 HOMOLOG"/>
    <property type="match status" value="1"/>
</dbReference>
<evidence type="ECO:0000259" key="3">
    <source>
        <dbReference type="PROSITE" id="PS51203"/>
    </source>
</evidence>
<dbReference type="FunCoup" id="A0A2P6NIA8">
    <property type="interactions" value="487"/>
</dbReference>
<dbReference type="CDD" id="cd00298">
    <property type="entry name" value="ACD_sHsps_p23-like"/>
    <property type="match status" value="1"/>
</dbReference>
<dbReference type="PROSITE" id="PS51203">
    <property type="entry name" value="CS"/>
    <property type="match status" value="1"/>
</dbReference>
<dbReference type="InterPro" id="IPR048696">
    <property type="entry name" value="SHQ1-like_CS"/>
</dbReference>
<accession>A0A2P6NIA8</accession>
<protein>
    <recommendedName>
        <fullName evidence="3">CS domain-containing protein</fullName>
    </recommendedName>
</protein>
<proteinExistence type="inferred from homology"/>
<evidence type="ECO:0000313" key="4">
    <source>
        <dbReference type="EMBL" id="PRP83671.1"/>
    </source>
</evidence>
<dbReference type="GO" id="GO:0005737">
    <property type="term" value="C:cytoplasm"/>
    <property type="evidence" value="ECO:0007669"/>
    <property type="project" value="TreeGrafter"/>
</dbReference>
<keyword evidence="5" id="KW-1185">Reference proteome</keyword>
<comment type="similarity">
    <text evidence="1">Belongs to the SHQ1 family.</text>
</comment>
<reference evidence="4 5" key="1">
    <citation type="journal article" date="2018" name="Genome Biol. Evol.">
        <title>Multiple Roots of Fruiting Body Formation in Amoebozoa.</title>
        <authorList>
            <person name="Hillmann F."/>
            <person name="Forbes G."/>
            <person name="Novohradska S."/>
            <person name="Ferling I."/>
            <person name="Riege K."/>
            <person name="Groth M."/>
            <person name="Westermann M."/>
            <person name="Marz M."/>
            <person name="Spaller T."/>
            <person name="Winckler T."/>
            <person name="Schaap P."/>
            <person name="Glockner G."/>
        </authorList>
    </citation>
    <scope>NUCLEOTIDE SEQUENCE [LARGE SCALE GENOMIC DNA]</scope>
    <source>
        <strain evidence="4 5">Jena</strain>
    </source>
</reference>
<dbReference type="OrthoDB" id="73639at2759"/>
<dbReference type="SUPFAM" id="SSF49764">
    <property type="entry name" value="HSP20-like chaperones"/>
    <property type="match status" value="1"/>
</dbReference>
<dbReference type="InterPro" id="IPR039742">
    <property type="entry name" value="Shq1"/>
</dbReference>
<gene>
    <name evidence="4" type="ORF">PROFUN_03826</name>
</gene>
<dbReference type="GO" id="GO:0005654">
    <property type="term" value="C:nucleoplasm"/>
    <property type="evidence" value="ECO:0007669"/>
    <property type="project" value="TreeGrafter"/>
</dbReference>
<organism evidence="4 5">
    <name type="scientific">Planoprotostelium fungivorum</name>
    <dbReference type="NCBI Taxonomy" id="1890364"/>
    <lineage>
        <taxon>Eukaryota</taxon>
        <taxon>Amoebozoa</taxon>
        <taxon>Evosea</taxon>
        <taxon>Variosea</taxon>
        <taxon>Cavosteliida</taxon>
        <taxon>Cavosteliaceae</taxon>
        <taxon>Planoprotostelium</taxon>
    </lineage>
</organism>
<dbReference type="Gene3D" id="2.60.40.790">
    <property type="match status" value="1"/>
</dbReference>
<dbReference type="InParanoid" id="A0A2P6NIA8"/>
<dbReference type="AlphaFoldDB" id="A0A2P6NIA8"/>
<feature type="domain" description="CS" evidence="3">
    <location>
        <begin position="114"/>
        <end position="202"/>
    </location>
</feature>
<dbReference type="Pfam" id="PF21413">
    <property type="entry name" value="SHQ1-like_CS"/>
    <property type="match status" value="1"/>
</dbReference>
<dbReference type="PANTHER" id="PTHR12967">
    <property type="entry name" value="PROTEIN SHQ1 HOMOLOG"/>
    <property type="match status" value="1"/>
</dbReference>
<dbReference type="Proteomes" id="UP000241769">
    <property type="component" value="Unassembled WGS sequence"/>
</dbReference>
<sequence>MSLRKHQRRAAADEEYAFEDDYHSEGTTEPSGPNEGVATAAGPCVPEEEQTMRVRAERVGDSGAARSACRYVQAVALPTELTGTSVAKTAYIGSHLMSILTTTASEEKGDLRNMITPPFTVVQDADHIIIELIVPHIKAKEVDFYIDDTLFKFHSHPYFLRLQFQQSLVEDGREKAAYDYGTGKLTIKLPKLNAGEDFTGLDDLNHLISKQQNQTQGEEKMHRPAIQVLNSIDEDWEDEDIDWEIDQTLSSAPLDPSDLLGKPKYGFKNHACNYFSPLQADLRDFLEIPEPDAIPSTQRSDLRIQLENDKWNPDHYMMDFIEDETILELIDWKAPWHPSATSLSHASPADLIDSNANARLQFNEEEMRTLVSLPPKEYIKGDLLEDKSALCGMVSLLFAYAYDKRVSVDVAHSESAWNVTFLSPVLCWLESFHNLKSVMVASYRRSLCYPLYRHWDLSTLVQKDVVSILALGKRYTLKALLNIKKILDKSEQFYHHSRLFLDDYCRWTQSVSSKTIKNLAEELAKVQIDKSDVTWPLQELEEEAVRRIMEEEDEE</sequence>
<comment type="caution">
    <text evidence="4">The sequence shown here is derived from an EMBL/GenBank/DDBJ whole genome shotgun (WGS) entry which is preliminary data.</text>
</comment>
<evidence type="ECO:0000313" key="5">
    <source>
        <dbReference type="Proteomes" id="UP000241769"/>
    </source>
</evidence>
<dbReference type="EMBL" id="MDYQ01000078">
    <property type="protein sequence ID" value="PRP83671.1"/>
    <property type="molecule type" value="Genomic_DNA"/>
</dbReference>
<evidence type="ECO:0000256" key="2">
    <source>
        <dbReference type="SAM" id="MobiDB-lite"/>
    </source>
</evidence>
<dbReference type="InterPro" id="IPR008978">
    <property type="entry name" value="HSP20-like_chaperone"/>
</dbReference>
<evidence type="ECO:0000256" key="1">
    <source>
        <dbReference type="ARBA" id="ARBA00005607"/>
    </source>
</evidence>
<dbReference type="GO" id="GO:0051082">
    <property type="term" value="F:unfolded protein binding"/>
    <property type="evidence" value="ECO:0007669"/>
    <property type="project" value="TreeGrafter"/>
</dbReference>
<feature type="region of interest" description="Disordered" evidence="2">
    <location>
        <begin position="1"/>
        <end position="48"/>
    </location>
</feature>
<dbReference type="Pfam" id="PF04925">
    <property type="entry name" value="SHQ1"/>
    <property type="match status" value="1"/>
</dbReference>
<dbReference type="STRING" id="1890364.A0A2P6NIA8"/>